<organism evidence="1 2">
    <name type="scientific">Candidatus Magasanikbacteria bacterium CG11_big_fil_rev_8_21_14_0_20_43_7</name>
    <dbReference type="NCBI Taxonomy" id="1974654"/>
    <lineage>
        <taxon>Bacteria</taxon>
        <taxon>Candidatus Magasanikiibacteriota</taxon>
    </lineage>
</organism>
<comment type="caution">
    <text evidence="1">The sequence shown here is derived from an EMBL/GenBank/DDBJ whole genome shotgun (WGS) entry which is preliminary data.</text>
</comment>
<proteinExistence type="predicted"/>
<dbReference type="AlphaFoldDB" id="A0A2H0N2M8"/>
<accession>A0A2H0N2M8</accession>
<dbReference type="Proteomes" id="UP000229782">
    <property type="component" value="Unassembled WGS sequence"/>
</dbReference>
<sequence>MNIHKSIIQTLAWFDVFDTPLTKEEIFRWLWNLRITDTLPAGRQDHDIRIERVLQEMRERNDIGYLHGFYFLPGREELVDKRQLSVVVIDKKMDIASKAARRIRWIPFFQAMFVCNTVASSSASHCSDIDVFIVIKKGRLWLTRLLITLTLTLFRLRRHGKMIANRICLSFYITDAHLDLSDVAIDEPDIYMAYWIDQLIPVYDPEDIRAQMLKQNTWAKELIPHAFQPFILHPRWRVEEGVIAKKIRRMFETVWAKGYGDLIEAQAKRMQEKKMMMNFRSVKNESDTRVVIDDTMMKFHENDRRVQFREEWRKRVVRVVQ</sequence>
<evidence type="ECO:0008006" key="3">
    <source>
        <dbReference type="Google" id="ProtNLM"/>
    </source>
</evidence>
<evidence type="ECO:0000313" key="1">
    <source>
        <dbReference type="EMBL" id="PIR03140.1"/>
    </source>
</evidence>
<dbReference type="EMBL" id="PCWM01000043">
    <property type="protein sequence ID" value="PIR03140.1"/>
    <property type="molecule type" value="Genomic_DNA"/>
</dbReference>
<gene>
    <name evidence="1" type="ORF">COV60_01915</name>
</gene>
<name>A0A2H0N2M8_9BACT</name>
<evidence type="ECO:0000313" key="2">
    <source>
        <dbReference type="Proteomes" id="UP000229782"/>
    </source>
</evidence>
<reference evidence="1 2" key="1">
    <citation type="submission" date="2017-09" db="EMBL/GenBank/DDBJ databases">
        <title>Depth-based differentiation of microbial function through sediment-hosted aquifers and enrichment of novel symbionts in the deep terrestrial subsurface.</title>
        <authorList>
            <person name="Probst A.J."/>
            <person name="Ladd B."/>
            <person name="Jarett J.K."/>
            <person name="Geller-Mcgrath D.E."/>
            <person name="Sieber C.M."/>
            <person name="Emerson J.B."/>
            <person name="Anantharaman K."/>
            <person name="Thomas B.C."/>
            <person name="Malmstrom R."/>
            <person name="Stieglmeier M."/>
            <person name="Klingl A."/>
            <person name="Woyke T."/>
            <person name="Ryan C.M."/>
            <person name="Banfield J.F."/>
        </authorList>
    </citation>
    <scope>NUCLEOTIDE SEQUENCE [LARGE SCALE GENOMIC DNA]</scope>
    <source>
        <strain evidence="1">CG11_big_fil_rev_8_21_14_0_20_43_7</strain>
    </source>
</reference>
<protein>
    <recommendedName>
        <fullName evidence="3">Nucleotidyltransferase</fullName>
    </recommendedName>
</protein>